<proteinExistence type="predicted"/>
<evidence type="ECO:0000313" key="2">
    <source>
        <dbReference type="Proteomes" id="UP000198211"/>
    </source>
</evidence>
<protein>
    <submittedName>
        <fullName evidence="1">Uncharacterized protein</fullName>
    </submittedName>
</protein>
<dbReference type="Proteomes" id="UP000198211">
    <property type="component" value="Unassembled WGS sequence"/>
</dbReference>
<evidence type="ECO:0000313" key="1">
    <source>
        <dbReference type="EMBL" id="OWY97967.1"/>
    </source>
</evidence>
<name>A0A225UYZ5_9STRA</name>
<organism evidence="1 2">
    <name type="scientific">Phytophthora megakarya</name>
    <dbReference type="NCBI Taxonomy" id="4795"/>
    <lineage>
        <taxon>Eukaryota</taxon>
        <taxon>Sar</taxon>
        <taxon>Stramenopiles</taxon>
        <taxon>Oomycota</taxon>
        <taxon>Peronosporomycetes</taxon>
        <taxon>Peronosporales</taxon>
        <taxon>Peronosporaceae</taxon>
        <taxon>Phytophthora</taxon>
    </lineage>
</organism>
<dbReference type="OrthoDB" id="127075at2759"/>
<comment type="caution">
    <text evidence="1">The sequence shown here is derived from an EMBL/GenBank/DDBJ whole genome shotgun (WGS) entry which is preliminary data.</text>
</comment>
<sequence length="342" mass="38247">VKNAVRMIQPFYSEKATVEKARSVWNLFERTANGLSDSVRLKAFRVLLKGKTDEDWWMYSRIEGFATLRARFYNQFICQTPLQMIERLKNAKCSKDMSVVVWASVIANLCDAAQVANPQMRYQYFFTGLRNNEWKTALQTTMVNDIPRAVTTLLYKNMHLRTEDEAEFACEVTKKPNYEESMMQQMLGLIQLTQNLLVTQNHESAAIAETNYQDNMKVNATKYVVADVADATVITVASAPPTCAENTAASSEENSRVELIAVGAEQVGEQFDNVDDVEVINNIVVSYAAKSTGDVDTVLDGVSALNTESEGQPTPFAAHTVEEITTNETLERVFGVDDDNTV</sequence>
<feature type="non-terminal residue" evidence="1">
    <location>
        <position position="1"/>
    </location>
</feature>
<dbReference type="AlphaFoldDB" id="A0A225UYZ5"/>
<accession>A0A225UYZ5</accession>
<reference evidence="2" key="1">
    <citation type="submission" date="2017-03" db="EMBL/GenBank/DDBJ databases">
        <title>Phytopthora megakarya and P. palmivora, two closely related causual agents of cacao black pod achieved similar genome size and gene model numbers by different mechanisms.</title>
        <authorList>
            <person name="Ali S."/>
            <person name="Shao J."/>
            <person name="Larry D.J."/>
            <person name="Kronmiller B."/>
            <person name="Shen D."/>
            <person name="Strem M.D."/>
            <person name="Melnick R.L."/>
            <person name="Guiltinan M.J."/>
            <person name="Tyler B.M."/>
            <person name="Meinhardt L.W."/>
            <person name="Bailey B.A."/>
        </authorList>
    </citation>
    <scope>NUCLEOTIDE SEQUENCE [LARGE SCALE GENOMIC DNA]</scope>
    <source>
        <strain evidence="2">zdho120</strain>
    </source>
</reference>
<dbReference type="EMBL" id="NBNE01009892">
    <property type="protein sequence ID" value="OWY97967.1"/>
    <property type="molecule type" value="Genomic_DNA"/>
</dbReference>
<keyword evidence="2" id="KW-1185">Reference proteome</keyword>
<gene>
    <name evidence="1" type="ORF">PHMEG_00031384</name>
</gene>